<evidence type="ECO:0000256" key="2">
    <source>
        <dbReference type="ARBA" id="ARBA00004448"/>
    </source>
</evidence>
<evidence type="ECO:0000256" key="14">
    <source>
        <dbReference type="ARBA" id="ARBA00023075"/>
    </source>
</evidence>
<dbReference type="InterPro" id="IPR001750">
    <property type="entry name" value="ND/Mrp_TM"/>
</dbReference>
<dbReference type="PRINTS" id="PR01436">
    <property type="entry name" value="NADHDHGNASE2"/>
</dbReference>
<keyword evidence="9 18" id="KW-0999">Mitochondrion inner membrane</keyword>
<dbReference type="EMBL" id="KX943381">
    <property type="protein sequence ID" value="APX39532.1"/>
    <property type="molecule type" value="Genomic_DNA"/>
</dbReference>
<geneLocation type="mitochondrion" evidence="20"/>
<dbReference type="GO" id="GO:0005743">
    <property type="term" value="C:mitochondrial inner membrane"/>
    <property type="evidence" value="ECO:0007669"/>
    <property type="project" value="UniProtKB-SubCell"/>
</dbReference>
<gene>
    <name evidence="20" type="primary">nad2</name>
</gene>
<dbReference type="InterPro" id="IPR050175">
    <property type="entry name" value="Complex_I_Subunit_2"/>
</dbReference>
<keyword evidence="14 18" id="KW-0830">Ubiquinone</keyword>
<proteinExistence type="inferred from homology"/>
<evidence type="ECO:0000256" key="11">
    <source>
        <dbReference type="ARBA" id="ARBA00022982"/>
    </source>
</evidence>
<evidence type="ECO:0000256" key="12">
    <source>
        <dbReference type="ARBA" id="ARBA00022989"/>
    </source>
</evidence>
<feature type="domain" description="NADH:quinone oxidoreductase/Mrp antiporter transmembrane" evidence="19">
    <location>
        <begin position="16"/>
        <end position="251"/>
    </location>
</feature>
<feature type="transmembrane region" description="Helical" evidence="18">
    <location>
        <begin position="49"/>
        <end position="69"/>
    </location>
</feature>
<dbReference type="AlphaFoldDB" id="A0A3G1GP09"/>
<keyword evidence="11 18" id="KW-0249">Electron transport</keyword>
<feature type="transmembrane region" description="Helical" evidence="18">
    <location>
        <begin position="81"/>
        <end position="106"/>
    </location>
</feature>
<evidence type="ECO:0000256" key="9">
    <source>
        <dbReference type="ARBA" id="ARBA00022792"/>
    </source>
</evidence>
<protein>
    <recommendedName>
        <fullName evidence="5 18">NADH-ubiquinone oxidoreductase chain 2</fullName>
        <ecNumber evidence="4 18">7.1.1.2</ecNumber>
    </recommendedName>
</protein>
<evidence type="ECO:0000256" key="5">
    <source>
        <dbReference type="ARBA" id="ARBA00021008"/>
    </source>
</evidence>
<evidence type="ECO:0000256" key="18">
    <source>
        <dbReference type="RuleBase" id="RU003403"/>
    </source>
</evidence>
<comment type="function">
    <text evidence="1">Core subunit of the mitochondrial membrane respiratory chain NADH dehydrogenase (Complex I) that is believed to belong to the minimal assembly required for catalysis. Complex I functions in the transfer of electrons from NADH to the respiratory chain. The immediate electron acceptor for the enzyme is believed to be ubiquinone.</text>
</comment>
<evidence type="ECO:0000256" key="17">
    <source>
        <dbReference type="ARBA" id="ARBA00049551"/>
    </source>
</evidence>
<feature type="transmembrane region" description="Helical" evidence="18">
    <location>
        <begin position="190"/>
        <end position="215"/>
    </location>
</feature>
<evidence type="ECO:0000256" key="1">
    <source>
        <dbReference type="ARBA" id="ARBA00003257"/>
    </source>
</evidence>
<dbReference type="GO" id="GO:0006120">
    <property type="term" value="P:mitochondrial electron transport, NADH to ubiquinone"/>
    <property type="evidence" value="ECO:0007669"/>
    <property type="project" value="InterPro"/>
</dbReference>
<name>A0A3G1GP09_9CUCU</name>
<feature type="transmembrane region" description="Helical" evidence="18">
    <location>
        <begin position="139"/>
        <end position="160"/>
    </location>
</feature>
<dbReference type="InterPro" id="IPR003917">
    <property type="entry name" value="NADH_UbQ_OxRdtase_chain2"/>
</dbReference>
<reference evidence="20" key="1">
    <citation type="journal article" date="2015" name="Methods Ecol Evol 6">
        <title>Validating the power of mitochondrial metagenomics for community ecology and phylogenetics of complex assemblages.</title>
        <authorList>
            <person name="Gomez-Rodriguez C."/>
            <person name="Crampton-Platt A."/>
            <person name="Timmermans M.J.T.N."/>
            <person name="Baselga A."/>
            <person name="Vogler A.P."/>
        </authorList>
    </citation>
    <scope>NUCLEOTIDE SEQUENCE</scope>
</reference>
<organism evidence="20">
    <name type="scientific">Colaspidea globosa</name>
    <dbReference type="NCBI Taxonomy" id="1425613"/>
    <lineage>
        <taxon>Eukaryota</taxon>
        <taxon>Metazoa</taxon>
        <taxon>Ecdysozoa</taxon>
        <taxon>Arthropoda</taxon>
        <taxon>Hexapoda</taxon>
        <taxon>Insecta</taxon>
        <taxon>Pterygota</taxon>
        <taxon>Neoptera</taxon>
        <taxon>Endopterygota</taxon>
        <taxon>Coleoptera</taxon>
        <taxon>Polyphaga</taxon>
        <taxon>Cucujiformia</taxon>
        <taxon>Chrysomeloidea</taxon>
        <taxon>Chrysomelidae</taxon>
        <taxon>Eumolpinae</taxon>
        <taxon>Colaspidea</taxon>
    </lineage>
</organism>
<comment type="function">
    <text evidence="18">Core subunit of the mitochondrial membrane respiratory chain NADH dehydrogenase (Complex I) which catalyzes electron transfer from NADH through the respiratory chain, using ubiquinone as an electron acceptor. Essential for the catalytic activity and assembly of complex I.</text>
</comment>
<dbReference type="Pfam" id="PF00361">
    <property type="entry name" value="Proton_antipo_M"/>
    <property type="match status" value="1"/>
</dbReference>
<evidence type="ECO:0000256" key="6">
    <source>
        <dbReference type="ARBA" id="ARBA00022448"/>
    </source>
</evidence>
<dbReference type="PANTHER" id="PTHR46552:SF1">
    <property type="entry name" value="NADH-UBIQUINONE OXIDOREDUCTASE CHAIN 2"/>
    <property type="match status" value="1"/>
</dbReference>
<evidence type="ECO:0000256" key="15">
    <source>
        <dbReference type="ARBA" id="ARBA00023128"/>
    </source>
</evidence>
<evidence type="ECO:0000256" key="16">
    <source>
        <dbReference type="ARBA" id="ARBA00023136"/>
    </source>
</evidence>
<keyword evidence="10 18" id="KW-1278">Translocase</keyword>
<evidence type="ECO:0000256" key="10">
    <source>
        <dbReference type="ARBA" id="ARBA00022967"/>
    </source>
</evidence>
<evidence type="ECO:0000259" key="19">
    <source>
        <dbReference type="Pfam" id="PF00361"/>
    </source>
</evidence>
<dbReference type="EC" id="7.1.1.2" evidence="4 18"/>
<keyword evidence="16 18" id="KW-0472">Membrane</keyword>
<dbReference type="GO" id="GO:0008137">
    <property type="term" value="F:NADH dehydrogenase (ubiquinone) activity"/>
    <property type="evidence" value="ECO:0007669"/>
    <property type="project" value="UniProtKB-EC"/>
</dbReference>
<evidence type="ECO:0000256" key="8">
    <source>
        <dbReference type="ARBA" id="ARBA00022692"/>
    </source>
</evidence>
<comment type="subcellular location">
    <subcellularLocation>
        <location evidence="2 18">Mitochondrion inner membrane</location>
        <topology evidence="2 18">Multi-pass membrane protein</topology>
    </subcellularLocation>
</comment>
<evidence type="ECO:0000313" key="20">
    <source>
        <dbReference type="EMBL" id="APX39532.1"/>
    </source>
</evidence>
<accession>A0A3G1GP09</accession>
<evidence type="ECO:0000256" key="4">
    <source>
        <dbReference type="ARBA" id="ARBA00012944"/>
    </source>
</evidence>
<keyword evidence="15 18" id="KW-0496">Mitochondrion</keyword>
<keyword evidence="13 18" id="KW-0520">NAD</keyword>
<sequence length="255" mass="29358">MFFLMMAAGTLIAISSYSWLSMWMGLEVNLLSIIPLLKDLNNKFPTESALKYFVVQSMASTMFLFSMILNMEMFEQINNFYNNIIMIIFWSSILIKLGAAPFYAWFPEVLEGLSWLNCLLMLTWQKIAPMAILMQNFKLSTFLIIVIVLSSLIGSMLGLNQISLRKIMAYSSINHIAWMISSMMSSKMIWTFYFMIYAIISIIIVITFNTTKTFFLHQMNMFKTHKLLNIIVNLNFLSLGGLPPPSSIFPKMIDN</sequence>
<evidence type="ECO:0000256" key="13">
    <source>
        <dbReference type="ARBA" id="ARBA00023027"/>
    </source>
</evidence>
<evidence type="ECO:0000256" key="7">
    <source>
        <dbReference type="ARBA" id="ARBA00022660"/>
    </source>
</evidence>
<keyword evidence="6" id="KW-0813">Transport</keyword>
<comment type="similarity">
    <text evidence="3 18">Belongs to the complex I subunit 2 family.</text>
</comment>
<comment type="catalytic activity">
    <reaction evidence="17 18">
        <text>a ubiquinone + NADH + 5 H(+)(in) = a ubiquinol + NAD(+) + 4 H(+)(out)</text>
        <dbReference type="Rhea" id="RHEA:29091"/>
        <dbReference type="Rhea" id="RHEA-COMP:9565"/>
        <dbReference type="Rhea" id="RHEA-COMP:9566"/>
        <dbReference type="ChEBI" id="CHEBI:15378"/>
        <dbReference type="ChEBI" id="CHEBI:16389"/>
        <dbReference type="ChEBI" id="CHEBI:17976"/>
        <dbReference type="ChEBI" id="CHEBI:57540"/>
        <dbReference type="ChEBI" id="CHEBI:57945"/>
        <dbReference type="EC" id="7.1.1.2"/>
    </reaction>
</comment>
<keyword evidence="12 18" id="KW-1133">Transmembrane helix</keyword>
<keyword evidence="8 18" id="KW-0812">Transmembrane</keyword>
<keyword evidence="7 18" id="KW-0679">Respiratory chain</keyword>
<dbReference type="PANTHER" id="PTHR46552">
    <property type="entry name" value="NADH-UBIQUINONE OXIDOREDUCTASE CHAIN 2"/>
    <property type="match status" value="1"/>
</dbReference>
<evidence type="ECO:0000256" key="3">
    <source>
        <dbReference type="ARBA" id="ARBA00007012"/>
    </source>
</evidence>